<gene>
    <name evidence="1" type="ORF">IDJ75_10610</name>
</gene>
<keyword evidence="2" id="KW-1185">Reference proteome</keyword>
<evidence type="ECO:0000313" key="2">
    <source>
        <dbReference type="Proteomes" id="UP000618754"/>
    </source>
</evidence>
<organism evidence="1 2">
    <name type="scientific">Mucilaginibacter rigui</name>
    <dbReference type="NCBI Taxonomy" id="534635"/>
    <lineage>
        <taxon>Bacteria</taxon>
        <taxon>Pseudomonadati</taxon>
        <taxon>Bacteroidota</taxon>
        <taxon>Sphingobacteriia</taxon>
        <taxon>Sphingobacteriales</taxon>
        <taxon>Sphingobacteriaceae</taxon>
        <taxon>Mucilaginibacter</taxon>
    </lineage>
</organism>
<sequence length="72" mass="8152">MNANTNSVAEMVEHFKQYITGGIDPVIARKALTQLYVNYTRSLVRQPDQITNATEDQLYVLAEFIEILDGGY</sequence>
<accession>A0ABR7X6N1</accession>
<comment type="caution">
    <text evidence="1">The sequence shown here is derived from an EMBL/GenBank/DDBJ whole genome shotgun (WGS) entry which is preliminary data.</text>
</comment>
<dbReference type="RefSeq" id="WP_191175588.1">
    <property type="nucleotide sequence ID" value="NZ_JACWMW010000002.1"/>
</dbReference>
<dbReference type="EMBL" id="JACWMW010000002">
    <property type="protein sequence ID" value="MBD1385730.1"/>
    <property type="molecule type" value="Genomic_DNA"/>
</dbReference>
<reference evidence="1 2" key="1">
    <citation type="submission" date="2020-09" db="EMBL/GenBank/DDBJ databases">
        <title>Novel species of Mucilaginibacter isolated from a glacier on the Tibetan Plateau.</title>
        <authorList>
            <person name="Liu Q."/>
            <person name="Xin Y.-H."/>
        </authorList>
    </citation>
    <scope>NUCLEOTIDE SEQUENCE [LARGE SCALE GENOMIC DNA]</scope>
    <source>
        <strain evidence="1 2">CGMCC 1.13878</strain>
    </source>
</reference>
<name>A0ABR7X6N1_9SPHI</name>
<dbReference type="Proteomes" id="UP000618754">
    <property type="component" value="Unassembled WGS sequence"/>
</dbReference>
<proteinExistence type="predicted"/>
<evidence type="ECO:0000313" key="1">
    <source>
        <dbReference type="EMBL" id="MBD1385730.1"/>
    </source>
</evidence>
<protein>
    <submittedName>
        <fullName evidence="1">Uncharacterized protein</fullName>
    </submittedName>
</protein>